<dbReference type="GO" id="GO:0003964">
    <property type="term" value="F:RNA-directed DNA polymerase activity"/>
    <property type="evidence" value="ECO:0007669"/>
    <property type="project" value="UniProtKB-KW"/>
</dbReference>
<keyword evidence="1" id="KW-0695">RNA-directed DNA polymerase</keyword>
<sequence length="403" mass="45116">MSQVDQRILHDDDETMSYGHDVHIPLIEYEFSGDSSGDDESVVSDHESVVTGNRVESVIKSVNGLVKLGEDDKLHGIIVNKFVAKLGEIGVKADVECVYRNMFGSSLVSQAKMSSFRIYVKAVGAKNGREDKVKCGWFGGCLKQEIDRIVGFSFGYGDVGNCEGFRNAVVLNAYHSPFESMESTIVDDDGGEAHIALSCFIGGDGNDKIMCKRSGIINNLNDLSNIQTMEVTQKTKIRWAIEGDENSSFFHGMLNKKQTTLNVRGVLVDGSWIDNPIDVKDEFLNHFSTRFQNPDPKEAYVKMDFPNVLSQEDRQFIEREVSIDEIKKAVWDCGTDKAPGPDGFTFSFYQRYWDLIHGDVTNAVRYFFTHCDIPHGCNLSFIALIPKNQNAKLVKDFRPISVI</sequence>
<feature type="non-terminal residue" evidence="1">
    <location>
        <position position="403"/>
    </location>
</feature>
<dbReference type="EMBL" id="BKCJ010229420">
    <property type="protein sequence ID" value="GEY98863.1"/>
    <property type="molecule type" value="Genomic_DNA"/>
</dbReference>
<organism evidence="1">
    <name type="scientific">Tanacetum cinerariifolium</name>
    <name type="common">Dalmatian daisy</name>
    <name type="synonym">Chrysanthemum cinerariifolium</name>
    <dbReference type="NCBI Taxonomy" id="118510"/>
    <lineage>
        <taxon>Eukaryota</taxon>
        <taxon>Viridiplantae</taxon>
        <taxon>Streptophyta</taxon>
        <taxon>Embryophyta</taxon>
        <taxon>Tracheophyta</taxon>
        <taxon>Spermatophyta</taxon>
        <taxon>Magnoliopsida</taxon>
        <taxon>eudicotyledons</taxon>
        <taxon>Gunneridae</taxon>
        <taxon>Pentapetalae</taxon>
        <taxon>asterids</taxon>
        <taxon>campanulids</taxon>
        <taxon>Asterales</taxon>
        <taxon>Asteraceae</taxon>
        <taxon>Asteroideae</taxon>
        <taxon>Anthemideae</taxon>
        <taxon>Anthemidinae</taxon>
        <taxon>Tanacetum</taxon>
    </lineage>
</organism>
<dbReference type="PANTHER" id="PTHR32263">
    <property type="entry name" value="INACTIVE POLY [ADP-RIBOSE] POLYMERASE SRO4-RELATED"/>
    <property type="match status" value="1"/>
</dbReference>
<comment type="caution">
    <text evidence="1">The sequence shown here is derived from an EMBL/GenBank/DDBJ whole genome shotgun (WGS) entry which is preliminary data.</text>
</comment>
<dbReference type="InterPro" id="IPR044964">
    <property type="entry name" value="RCD1/SRO1-5"/>
</dbReference>
<name>A0A699I2B5_TANCI</name>
<reference evidence="1" key="1">
    <citation type="journal article" date="2019" name="Sci. Rep.">
        <title>Draft genome of Tanacetum cinerariifolium, the natural source of mosquito coil.</title>
        <authorList>
            <person name="Yamashiro T."/>
            <person name="Shiraishi A."/>
            <person name="Satake H."/>
            <person name="Nakayama K."/>
        </authorList>
    </citation>
    <scope>NUCLEOTIDE SEQUENCE</scope>
</reference>
<gene>
    <name evidence="1" type="ORF">Tci_470837</name>
</gene>
<accession>A0A699I2B5</accession>
<evidence type="ECO:0000313" key="1">
    <source>
        <dbReference type="EMBL" id="GEY98863.1"/>
    </source>
</evidence>
<keyword evidence="1" id="KW-0808">Transferase</keyword>
<dbReference type="AlphaFoldDB" id="A0A699I2B5"/>
<keyword evidence="1" id="KW-0548">Nucleotidyltransferase</keyword>
<protein>
    <submittedName>
        <fullName evidence="1">RNA-directed DNA polymerase, eukaryota</fullName>
    </submittedName>
</protein>
<proteinExistence type="predicted"/>
<dbReference type="PANTHER" id="PTHR32263:SF12">
    <property type="entry name" value="INACTIVE POLY [ADP-RIBOSE] POLYMERASE SRO4-RELATED"/>
    <property type="match status" value="1"/>
</dbReference>